<evidence type="ECO:0000313" key="2">
    <source>
        <dbReference type="EMBL" id="ACD05385.1"/>
    </source>
</evidence>
<proteinExistence type="predicted"/>
<name>B2ULJ8_AKKM8</name>
<sequence>MDLFFNNNVTEGYKNHSQIARRLTEDWVERNMFCPICGHSVLNHYQNNKPVADFYCCCCHSDFELKSLKSSNKILSKKINDGAYDTMISRIKSYNNPNFFFMNYADGAVNNLWLIPNHFFIPAIIEKRPPLSANAKRAGWTGCNILLSEIPESGKIQIIKNSIVIEKEEILAKYKRTKSLLTKNLDSRGWLMDVLACVERLPNKDFTLNEMYLFTEELQAKHPVNTFIQPKIRQQLQRLRDKGYIEFLDRGHYRKL</sequence>
<dbReference type="GO" id="GO:0009036">
    <property type="term" value="F:type II site-specific deoxyribonuclease activity"/>
    <property type="evidence" value="ECO:0007669"/>
    <property type="project" value="UniProtKB-EC"/>
</dbReference>
<protein>
    <submittedName>
        <fullName evidence="2">Type II site-specific deoxyribonuclease</fullName>
        <ecNumber evidence="2">3.1.21.4</ecNumber>
    </submittedName>
</protein>
<feature type="domain" description="Dam-replacing protein HTH" evidence="1">
    <location>
        <begin position="186"/>
        <end position="255"/>
    </location>
</feature>
<dbReference type="RefSeq" id="WP_012420600.1">
    <property type="nucleotide sequence ID" value="NC_010655.1"/>
</dbReference>
<dbReference type="InterPro" id="IPR036388">
    <property type="entry name" value="WH-like_DNA-bd_sf"/>
</dbReference>
<dbReference type="OrthoDB" id="1664032at2"/>
<dbReference type="AlphaFoldDB" id="B2ULJ8"/>
<keyword evidence="2" id="KW-0378">Hydrolase</keyword>
<dbReference type="InterPro" id="IPR010324">
    <property type="entry name" value="DRP"/>
</dbReference>
<dbReference type="KEGG" id="amu:Amuc_1564"/>
<dbReference type="CDD" id="cd22319">
    <property type="entry name" value="DpnI-like"/>
    <property type="match status" value="1"/>
</dbReference>
<dbReference type="Gene3D" id="1.10.10.10">
    <property type="entry name" value="Winged helix-like DNA-binding domain superfamily/Winged helix DNA-binding domain"/>
    <property type="match status" value="1"/>
</dbReference>
<reference evidence="3" key="1">
    <citation type="journal article" date="2011" name="PLoS ONE">
        <title>The genome of Akkermansia muciniphila, a dedicated intestinal mucin degrader, and its use in exploring intestinal metagenomes.</title>
        <authorList>
            <person name="van Passel M.W."/>
            <person name="Kant R."/>
            <person name="Zoetendal E.G."/>
            <person name="Plugge C.M."/>
            <person name="Derrien M."/>
            <person name="Malfatti S.A."/>
            <person name="Chain P.S."/>
            <person name="Woyke T."/>
            <person name="Palva A."/>
            <person name="de Vos W.M."/>
            <person name="Smidt H."/>
        </authorList>
    </citation>
    <scope>NUCLEOTIDE SEQUENCE [LARGE SCALE GENOMIC DNA]</scope>
    <source>
        <strain evidence="3">ATCC BAA-835 / DSM 22959 / JCM 33894 / BCRC 81048 / CCUG 64013 / CIP 107961 / Muc</strain>
    </source>
</reference>
<evidence type="ECO:0000313" key="3">
    <source>
        <dbReference type="Proteomes" id="UP000001031"/>
    </source>
</evidence>
<dbReference type="SMR" id="B2ULJ8"/>
<dbReference type="EC" id="3.1.21.4" evidence="2"/>
<dbReference type="REBASE" id="17917">
    <property type="entry name" value="AmuORF1564P"/>
</dbReference>
<dbReference type="Proteomes" id="UP000001031">
    <property type="component" value="Chromosome"/>
</dbReference>
<accession>B2ULJ8</accession>
<dbReference type="eggNOG" id="ENOG502Z8N2">
    <property type="taxonomic scope" value="Bacteria"/>
</dbReference>
<dbReference type="InterPro" id="IPR043025">
    <property type="entry name" value="DRP_PD-(D/E)XK_dom"/>
</dbReference>
<dbReference type="Pfam" id="PF06044">
    <property type="entry name" value="DpnI"/>
    <property type="match status" value="1"/>
</dbReference>
<dbReference type="EMBL" id="CP001071">
    <property type="protein sequence ID" value="ACD05385.1"/>
    <property type="molecule type" value="Genomic_DNA"/>
</dbReference>
<dbReference type="BioCyc" id="AMUC349741:G1GBX-1670-MONOMER"/>
<dbReference type="PaxDb" id="349741-Amuc_1564"/>
<dbReference type="Pfam" id="PF17726">
    <property type="entry name" value="DpnI_C"/>
    <property type="match status" value="1"/>
</dbReference>
<organism evidence="2 3">
    <name type="scientific">Akkermansia muciniphila (strain ATCC BAA-835 / DSM 22959 / JCM 33894 / BCRC 81048 / CCUG 64013 / CIP 107961 / Muc)</name>
    <dbReference type="NCBI Taxonomy" id="349741"/>
    <lineage>
        <taxon>Bacteria</taxon>
        <taxon>Pseudomonadati</taxon>
        <taxon>Verrucomicrobiota</taxon>
        <taxon>Verrucomicrobiia</taxon>
        <taxon>Verrucomicrobiales</taxon>
        <taxon>Akkermansiaceae</taxon>
        <taxon>Akkermansia</taxon>
    </lineage>
</organism>
<dbReference type="Gene3D" id="3.40.210.30">
    <property type="entry name" value="Dam replacing family, catalytic PD-(D/E)XK domain"/>
    <property type="match status" value="1"/>
</dbReference>
<keyword evidence="3" id="KW-1185">Reference proteome</keyword>
<evidence type="ECO:0000259" key="1">
    <source>
        <dbReference type="Pfam" id="PF17726"/>
    </source>
</evidence>
<dbReference type="HOGENOM" id="CLU_095681_0_0_0"/>
<dbReference type="InterPro" id="IPR041368">
    <property type="entry name" value="DRP_C"/>
</dbReference>
<gene>
    <name evidence="2" type="ordered locus">Amuc_1564</name>
</gene>